<keyword evidence="2" id="KW-1185">Reference proteome</keyword>
<proteinExistence type="predicted"/>
<organism evidence="1 2">
    <name type="scientific">Brevundimonas phage vB_BpoS-Gurke</name>
    <dbReference type="NCBI Taxonomy" id="2948599"/>
    <lineage>
        <taxon>Viruses</taxon>
        <taxon>Duplodnaviria</taxon>
        <taxon>Heunggongvirae</taxon>
        <taxon>Uroviricota</taxon>
        <taxon>Caudoviricetes</taxon>
        <taxon>Jeanschmidtviridae</taxon>
        <taxon>Kikimoravirus</taxon>
        <taxon>Kikimoravirus gurke</taxon>
    </lineage>
</organism>
<gene>
    <name evidence="1" type="ORF">GURKE_04930</name>
</gene>
<protein>
    <submittedName>
        <fullName evidence="1">Uncharacterized protein</fullName>
    </submittedName>
</protein>
<dbReference type="Proteomes" id="UP001055634">
    <property type="component" value="Segment"/>
</dbReference>
<evidence type="ECO:0000313" key="2">
    <source>
        <dbReference type="Proteomes" id="UP001055634"/>
    </source>
</evidence>
<sequence>MKTAKIKLYQLAVTANGYEPDGAPYGTEAEAEDAKAQMAREWMAGRYTDAPSLQSGLEDYGIATQKPLDEIKTLDDLSDVEIVLFAEERIGFNGHIYAIDVAISVYDLTEAIRLAGAAPTVFTAEDVIDRFDGTEEEAAEWLVNNRRRLDDILSERGNEAIADLLAYDGLLASEDDDEDEADEEEDAMRERGVTPEAFAAAVADTTVFLFSYGDGNIAKIKDKAATLYSSLEAIRAEPGHRRAIIVEAKAAEDAAGFREVVKVYPRHAPDA</sequence>
<evidence type="ECO:0000313" key="1">
    <source>
        <dbReference type="EMBL" id="UTC28495.1"/>
    </source>
</evidence>
<reference evidence="1" key="1">
    <citation type="submission" date="2022-04" db="EMBL/GenBank/DDBJ databases">
        <authorList>
            <person name="Friedrich I."/>
            <person name="Schneider D."/>
            <person name="Poehlein A."/>
            <person name="Hertel R."/>
            <person name="Daniel R."/>
        </authorList>
    </citation>
    <scope>NUCLEOTIDE SEQUENCE</scope>
</reference>
<accession>A0A9E7N420</accession>
<dbReference type="EMBL" id="ON529850">
    <property type="protein sequence ID" value="UTC28495.1"/>
    <property type="molecule type" value="Genomic_DNA"/>
</dbReference>
<name>A0A9E7N420_9CAUD</name>